<dbReference type="InterPro" id="IPR001680">
    <property type="entry name" value="WD40_rpt"/>
</dbReference>
<dbReference type="Gene3D" id="2.130.10.10">
    <property type="entry name" value="YVTN repeat-like/Quinoprotein amine dehydrogenase"/>
    <property type="match status" value="1"/>
</dbReference>
<organism evidence="13 14">
    <name type="scientific">Maudiozyma saulgeensis</name>
    <dbReference type="NCBI Taxonomy" id="1789683"/>
    <lineage>
        <taxon>Eukaryota</taxon>
        <taxon>Fungi</taxon>
        <taxon>Dikarya</taxon>
        <taxon>Ascomycota</taxon>
        <taxon>Saccharomycotina</taxon>
        <taxon>Saccharomycetes</taxon>
        <taxon>Saccharomycetales</taxon>
        <taxon>Saccharomycetaceae</taxon>
        <taxon>Maudiozyma</taxon>
    </lineage>
</organism>
<reference evidence="13 14" key="1">
    <citation type="submission" date="2017-04" db="EMBL/GenBank/DDBJ databases">
        <authorList>
            <person name="Afonso C.L."/>
            <person name="Miller P.J."/>
            <person name="Scott M.A."/>
            <person name="Spackman E."/>
            <person name="Goraichik I."/>
            <person name="Dimitrov K.M."/>
            <person name="Suarez D.L."/>
            <person name="Swayne D.E."/>
        </authorList>
    </citation>
    <scope>NUCLEOTIDE SEQUENCE [LARGE SCALE GENOMIC DNA]</scope>
</reference>
<evidence type="ECO:0000256" key="5">
    <source>
        <dbReference type="ARBA" id="ARBA00022574"/>
    </source>
</evidence>
<keyword evidence="4" id="KW-0963">Cytoplasm</keyword>
<feature type="repeat" description="WD" evidence="11">
    <location>
        <begin position="276"/>
        <end position="309"/>
    </location>
</feature>
<dbReference type="InterPro" id="IPR019775">
    <property type="entry name" value="WD40_repeat_CS"/>
</dbReference>
<evidence type="ECO:0000256" key="9">
    <source>
        <dbReference type="ARBA" id="ARBA00024017"/>
    </source>
</evidence>
<dbReference type="InterPro" id="IPR044536">
    <property type="entry name" value="PEX7"/>
</dbReference>
<keyword evidence="7" id="KW-0653">Protein transport</keyword>
<keyword evidence="5 11" id="KW-0853">WD repeat</keyword>
<comment type="subcellular location">
    <subcellularLocation>
        <location evidence="2">Cytoplasm</location>
        <location evidence="2">Cytosol</location>
    </subcellularLocation>
    <subcellularLocation>
        <location evidence="1">Peroxisome matrix</location>
    </subcellularLocation>
</comment>
<protein>
    <recommendedName>
        <fullName evidence="10">Peroxin-7</fullName>
    </recommendedName>
</protein>
<dbReference type="PROSITE" id="PS00678">
    <property type="entry name" value="WD_REPEATS_1"/>
    <property type="match status" value="1"/>
</dbReference>
<feature type="repeat" description="WD" evidence="11">
    <location>
        <begin position="100"/>
        <end position="142"/>
    </location>
</feature>
<dbReference type="PROSITE" id="PS50294">
    <property type="entry name" value="WD_REPEATS_REGION"/>
    <property type="match status" value="1"/>
</dbReference>
<dbReference type="GO" id="GO:0016558">
    <property type="term" value="P:protein import into peroxisome matrix"/>
    <property type="evidence" value="ECO:0007669"/>
    <property type="project" value="InterPro"/>
</dbReference>
<dbReference type="PANTHER" id="PTHR46027">
    <property type="entry name" value="PEROXISOMAL TARGETING SIGNAL 2 RECEPTOR"/>
    <property type="match status" value="1"/>
</dbReference>
<keyword evidence="13" id="KW-0675">Receptor</keyword>
<dbReference type="PANTHER" id="PTHR46027:SF1">
    <property type="entry name" value="PEROXISOMAL TARGETING SIGNAL 2 RECEPTOR"/>
    <property type="match status" value="1"/>
</dbReference>
<dbReference type="Pfam" id="PF23609">
    <property type="entry name" value="Beta-prop_EIPR1"/>
    <property type="match status" value="1"/>
</dbReference>
<evidence type="ECO:0000259" key="12">
    <source>
        <dbReference type="Pfam" id="PF23609"/>
    </source>
</evidence>
<name>A0A1X7R682_9SACH</name>
<evidence type="ECO:0000256" key="4">
    <source>
        <dbReference type="ARBA" id="ARBA00022490"/>
    </source>
</evidence>
<accession>A0A1X7R682</accession>
<evidence type="ECO:0000313" key="13">
    <source>
        <dbReference type="EMBL" id="SMN21091.1"/>
    </source>
</evidence>
<dbReference type="PRINTS" id="PR00320">
    <property type="entry name" value="GPROTEINBRPT"/>
</dbReference>
<evidence type="ECO:0000256" key="11">
    <source>
        <dbReference type="PROSITE-ProRule" id="PRU00221"/>
    </source>
</evidence>
<dbReference type="GO" id="GO:0005053">
    <property type="term" value="F:peroxisome matrix targeting signal-2 binding"/>
    <property type="evidence" value="ECO:0007669"/>
    <property type="project" value="InterPro"/>
</dbReference>
<gene>
    <name evidence="13" type="ORF">KASA_0L01133G</name>
</gene>
<feature type="repeat" description="WD" evidence="11">
    <location>
        <begin position="235"/>
        <end position="252"/>
    </location>
</feature>
<comment type="similarity">
    <text evidence="9">Belongs to the WD repeat peroxin-7 family.</text>
</comment>
<dbReference type="Proteomes" id="UP000196158">
    <property type="component" value="Unassembled WGS sequence"/>
</dbReference>
<dbReference type="SUPFAM" id="SSF50978">
    <property type="entry name" value="WD40 repeat-like"/>
    <property type="match status" value="1"/>
</dbReference>
<dbReference type="EMBL" id="FXLY01000007">
    <property type="protein sequence ID" value="SMN21091.1"/>
    <property type="molecule type" value="Genomic_DNA"/>
</dbReference>
<feature type="domain" description="EIPR1-like beta-propeller" evidence="12">
    <location>
        <begin position="171"/>
        <end position="308"/>
    </location>
</feature>
<dbReference type="Pfam" id="PF00400">
    <property type="entry name" value="WD40"/>
    <property type="match status" value="2"/>
</dbReference>
<proteinExistence type="inferred from homology"/>
<dbReference type="InterPro" id="IPR059104">
    <property type="entry name" value="Beta-prop_EIPR1-like"/>
</dbReference>
<dbReference type="InterPro" id="IPR015943">
    <property type="entry name" value="WD40/YVTN_repeat-like_dom_sf"/>
</dbReference>
<evidence type="ECO:0000256" key="1">
    <source>
        <dbReference type="ARBA" id="ARBA00004253"/>
    </source>
</evidence>
<dbReference type="PROSITE" id="PS50082">
    <property type="entry name" value="WD_REPEATS_2"/>
    <property type="match status" value="3"/>
</dbReference>
<evidence type="ECO:0000256" key="2">
    <source>
        <dbReference type="ARBA" id="ARBA00004514"/>
    </source>
</evidence>
<dbReference type="GO" id="GO:0005829">
    <property type="term" value="C:cytosol"/>
    <property type="evidence" value="ECO:0007669"/>
    <property type="project" value="UniProtKB-SubCell"/>
</dbReference>
<dbReference type="OrthoDB" id="273771at2759"/>
<dbReference type="InterPro" id="IPR020472">
    <property type="entry name" value="WD40_PAC1"/>
</dbReference>
<keyword evidence="8" id="KW-0576">Peroxisome</keyword>
<evidence type="ECO:0000256" key="10">
    <source>
        <dbReference type="ARBA" id="ARBA00032565"/>
    </source>
</evidence>
<dbReference type="STRING" id="1789683.A0A1X7R682"/>
<dbReference type="SMART" id="SM00320">
    <property type="entry name" value="WD40"/>
    <property type="match status" value="6"/>
</dbReference>
<dbReference type="InterPro" id="IPR036322">
    <property type="entry name" value="WD40_repeat_dom_sf"/>
</dbReference>
<dbReference type="GO" id="GO:0005782">
    <property type="term" value="C:peroxisomal matrix"/>
    <property type="evidence" value="ECO:0007669"/>
    <property type="project" value="UniProtKB-SubCell"/>
</dbReference>
<keyword evidence="3" id="KW-0813">Transport</keyword>
<sequence length="371" mass="41643">MNGYRMDGFSGYSVKYSPFFDNKLAVASGANFGLVGNGKLYILDINDQGILQESNSFITQDCLFDTAWNELHENQVVVAQGDGSLRLFDITQKDYPIAIFKEHQREVLSCNWNLVSKNTFTSSSWDGSVKIWSPVRTNSLSTLIPNPMKVIEYVDRVDIPLSNQNTHSDVIQNKNCIYQSIFSPHDPNLILTCAGNSYITLFDMRQPTTANNQQNFLSHGGLETLTCDFNKYRPNIIASGGVDNAIRIWDLRMIQTTRGNLSATTTTRPKCVNEIVRAHELAIRKVVWSPHDPTLLLSASYDMTCSIWKDLSFNGKSPTNRTNNTHIGKGCIAKFGGHSEFVFGVDWSMWGKPGYVASTAWDGNVYIWKGY</sequence>
<evidence type="ECO:0000313" key="14">
    <source>
        <dbReference type="Proteomes" id="UP000196158"/>
    </source>
</evidence>
<keyword evidence="14" id="KW-1185">Reference proteome</keyword>
<evidence type="ECO:0000256" key="6">
    <source>
        <dbReference type="ARBA" id="ARBA00022737"/>
    </source>
</evidence>
<keyword evidence="6" id="KW-0677">Repeat</keyword>
<dbReference type="AlphaFoldDB" id="A0A1X7R682"/>
<evidence type="ECO:0000256" key="3">
    <source>
        <dbReference type="ARBA" id="ARBA00022448"/>
    </source>
</evidence>
<evidence type="ECO:0000256" key="7">
    <source>
        <dbReference type="ARBA" id="ARBA00022927"/>
    </source>
</evidence>
<evidence type="ECO:0000256" key="8">
    <source>
        <dbReference type="ARBA" id="ARBA00023140"/>
    </source>
</evidence>